<sequence>MRNHRAKLPLGDEGTSSSRQFFTMDGLDEVAISTLKAANIGEDILPTLSREDIRDLFPGPEHFLRRKAIWLLTHKEEQGHTIPVEVQGSSADDEQTDSSKQDDPSTSKFLKLPSPEYVLFTDSELQHMRRTYFEQQRL</sequence>
<dbReference type="AlphaFoldDB" id="A0A7J6CSB9"/>
<feature type="region of interest" description="Disordered" evidence="1">
    <location>
        <begin position="81"/>
        <end position="110"/>
    </location>
</feature>
<comment type="caution">
    <text evidence="2">The sequence shown here is derived from an EMBL/GenBank/DDBJ whole genome shotgun (WGS) entry which is preliminary data.</text>
</comment>
<proteinExistence type="predicted"/>
<evidence type="ECO:0000313" key="2">
    <source>
        <dbReference type="EMBL" id="KAF4108682.1"/>
    </source>
</evidence>
<keyword evidence="3" id="KW-1185">Reference proteome</keyword>
<name>A0A7J6CSB9_9TELE</name>
<accession>A0A7J6CSB9</accession>
<evidence type="ECO:0000256" key="1">
    <source>
        <dbReference type="SAM" id="MobiDB-lite"/>
    </source>
</evidence>
<dbReference type="Proteomes" id="UP000579812">
    <property type="component" value="Unassembled WGS sequence"/>
</dbReference>
<protein>
    <submittedName>
        <fullName evidence="2">Uncharacterized protein</fullName>
    </submittedName>
</protein>
<gene>
    <name evidence="2" type="ORF">G5714_009755</name>
</gene>
<evidence type="ECO:0000313" key="3">
    <source>
        <dbReference type="Proteomes" id="UP000579812"/>
    </source>
</evidence>
<organism evidence="2 3">
    <name type="scientific">Onychostoma macrolepis</name>
    <dbReference type="NCBI Taxonomy" id="369639"/>
    <lineage>
        <taxon>Eukaryota</taxon>
        <taxon>Metazoa</taxon>
        <taxon>Chordata</taxon>
        <taxon>Craniata</taxon>
        <taxon>Vertebrata</taxon>
        <taxon>Euteleostomi</taxon>
        <taxon>Actinopterygii</taxon>
        <taxon>Neopterygii</taxon>
        <taxon>Teleostei</taxon>
        <taxon>Ostariophysi</taxon>
        <taxon>Cypriniformes</taxon>
        <taxon>Cyprinidae</taxon>
        <taxon>Acrossocheilinae</taxon>
        <taxon>Onychostoma</taxon>
    </lineage>
</organism>
<reference evidence="2 3" key="1">
    <citation type="submission" date="2020-04" db="EMBL/GenBank/DDBJ databases">
        <title>Chromosome-level genome assembly of a cyprinid fish Onychostoma macrolepis by integration of Nanopore Sequencing, Bionano and Hi-C technology.</title>
        <authorList>
            <person name="Wang D."/>
        </authorList>
    </citation>
    <scope>NUCLEOTIDE SEQUENCE [LARGE SCALE GENOMIC DNA]</scope>
    <source>
        <strain evidence="2">SWU-2019</strain>
        <tissue evidence="2">Muscle</tissue>
    </source>
</reference>
<dbReference type="EMBL" id="JAAMOB010000009">
    <property type="protein sequence ID" value="KAF4108682.1"/>
    <property type="molecule type" value="Genomic_DNA"/>
</dbReference>